<dbReference type="Gene3D" id="2.40.160.10">
    <property type="entry name" value="Porin"/>
    <property type="match status" value="1"/>
</dbReference>
<dbReference type="RefSeq" id="WP_386096112.1">
    <property type="nucleotide sequence ID" value="NZ_JBHUOZ010000001.1"/>
</dbReference>
<protein>
    <recommendedName>
        <fullName evidence="4">Porin</fullName>
    </recommendedName>
</protein>
<name>A0ABW6A690_9BACT</name>
<evidence type="ECO:0000313" key="3">
    <source>
        <dbReference type="Proteomes" id="UP001597511"/>
    </source>
</evidence>
<accession>A0ABW6A690</accession>
<dbReference type="Proteomes" id="UP001597511">
    <property type="component" value="Unassembled WGS sequence"/>
</dbReference>
<reference evidence="3" key="1">
    <citation type="journal article" date="2019" name="Int. J. Syst. Evol. Microbiol.">
        <title>The Global Catalogue of Microorganisms (GCM) 10K type strain sequencing project: providing services to taxonomists for standard genome sequencing and annotation.</title>
        <authorList>
            <consortium name="The Broad Institute Genomics Platform"/>
            <consortium name="The Broad Institute Genome Sequencing Center for Infectious Disease"/>
            <person name="Wu L."/>
            <person name="Ma J."/>
        </authorList>
    </citation>
    <scope>NUCLEOTIDE SEQUENCE [LARGE SCALE GENOMIC DNA]</scope>
    <source>
        <strain evidence="3">KCTC 23299</strain>
    </source>
</reference>
<keyword evidence="1" id="KW-0732">Signal</keyword>
<evidence type="ECO:0008006" key="4">
    <source>
        <dbReference type="Google" id="ProtNLM"/>
    </source>
</evidence>
<sequence length="420" mass="46062">MKRYLLTVLMNICMLTMSDAQYTAPPADSSITYVAGEGLYIRLGKLNAHTFNILTTVQAGGQYNRIDSVNSNRLSLNLVRLAFTGSVLRDKVSMALVTDFAGVTPILEGWIGFSVLNKKGKLYIGQRQTHTNNRLAMADERFAHNLGQTLAGKSNDGIVYGGLMQNFVGATREGGLFLETNIPLGSWKLYPSVSVTTGEGQNFFDMQNNTGFKYGGRLDILPLGDFIKNNAFIAEDIYREPTPKLAVGIAGSYNIKAGSPMGSESTTINSIYNKKGEADFADYGKLVADIMFKLNGFSLIGEYTNSIVRGKELYLNQSASNRLTPEMAAAYYHTGSAINVQTAYVTRSGWSAGGRYTHIEPEFNTAESLVKKQNWHTFTVNKYLKNNALRAGINVSYLTSEQNGIKSKSWLGNLAVQISL</sequence>
<feature type="chain" id="PRO_5046716022" description="Porin" evidence="1">
    <location>
        <begin position="21"/>
        <end position="420"/>
    </location>
</feature>
<organism evidence="2 3">
    <name type="scientific">Terrimonas rubra</name>
    <dbReference type="NCBI Taxonomy" id="1035890"/>
    <lineage>
        <taxon>Bacteria</taxon>
        <taxon>Pseudomonadati</taxon>
        <taxon>Bacteroidota</taxon>
        <taxon>Chitinophagia</taxon>
        <taxon>Chitinophagales</taxon>
        <taxon>Chitinophagaceae</taxon>
        <taxon>Terrimonas</taxon>
    </lineage>
</organism>
<feature type="signal peptide" evidence="1">
    <location>
        <begin position="1"/>
        <end position="20"/>
    </location>
</feature>
<evidence type="ECO:0000256" key="1">
    <source>
        <dbReference type="SAM" id="SignalP"/>
    </source>
</evidence>
<gene>
    <name evidence="2" type="ORF">ACFS6H_05590</name>
</gene>
<dbReference type="InterPro" id="IPR023614">
    <property type="entry name" value="Porin_dom_sf"/>
</dbReference>
<dbReference type="EMBL" id="JBHUOZ010000001">
    <property type="protein sequence ID" value="MFD2919178.1"/>
    <property type="molecule type" value="Genomic_DNA"/>
</dbReference>
<proteinExistence type="predicted"/>
<comment type="caution">
    <text evidence="2">The sequence shown here is derived from an EMBL/GenBank/DDBJ whole genome shotgun (WGS) entry which is preliminary data.</text>
</comment>
<keyword evidence="3" id="KW-1185">Reference proteome</keyword>
<evidence type="ECO:0000313" key="2">
    <source>
        <dbReference type="EMBL" id="MFD2919178.1"/>
    </source>
</evidence>